<gene>
    <name evidence="1" type="ORF">K443DRAFT_671075</name>
</gene>
<dbReference type="Proteomes" id="UP000054477">
    <property type="component" value="Unassembled WGS sequence"/>
</dbReference>
<organism evidence="1 2">
    <name type="scientific">Laccaria amethystina LaAM-08-1</name>
    <dbReference type="NCBI Taxonomy" id="1095629"/>
    <lineage>
        <taxon>Eukaryota</taxon>
        <taxon>Fungi</taxon>
        <taxon>Dikarya</taxon>
        <taxon>Basidiomycota</taxon>
        <taxon>Agaricomycotina</taxon>
        <taxon>Agaricomycetes</taxon>
        <taxon>Agaricomycetidae</taxon>
        <taxon>Agaricales</taxon>
        <taxon>Agaricineae</taxon>
        <taxon>Hydnangiaceae</taxon>
        <taxon>Laccaria</taxon>
    </lineage>
</organism>
<accession>A0A0C9YNZ0</accession>
<reference evidence="1 2" key="1">
    <citation type="submission" date="2014-04" db="EMBL/GenBank/DDBJ databases">
        <authorList>
            <consortium name="DOE Joint Genome Institute"/>
            <person name="Kuo A."/>
            <person name="Kohler A."/>
            <person name="Nagy L.G."/>
            <person name="Floudas D."/>
            <person name="Copeland A."/>
            <person name="Barry K.W."/>
            <person name="Cichocki N."/>
            <person name="Veneault-Fourrey C."/>
            <person name="LaButti K."/>
            <person name="Lindquist E.A."/>
            <person name="Lipzen A."/>
            <person name="Lundell T."/>
            <person name="Morin E."/>
            <person name="Murat C."/>
            <person name="Sun H."/>
            <person name="Tunlid A."/>
            <person name="Henrissat B."/>
            <person name="Grigoriev I.V."/>
            <person name="Hibbett D.S."/>
            <person name="Martin F."/>
            <person name="Nordberg H.P."/>
            <person name="Cantor M.N."/>
            <person name="Hua S.X."/>
        </authorList>
    </citation>
    <scope>NUCLEOTIDE SEQUENCE [LARGE SCALE GENOMIC DNA]</scope>
    <source>
        <strain evidence="1 2">LaAM-08-1</strain>
    </source>
</reference>
<evidence type="ECO:0000313" key="2">
    <source>
        <dbReference type="Proteomes" id="UP000054477"/>
    </source>
</evidence>
<reference evidence="2" key="2">
    <citation type="submission" date="2015-01" db="EMBL/GenBank/DDBJ databases">
        <title>Evolutionary Origins and Diversification of the Mycorrhizal Mutualists.</title>
        <authorList>
            <consortium name="DOE Joint Genome Institute"/>
            <consortium name="Mycorrhizal Genomics Consortium"/>
            <person name="Kohler A."/>
            <person name="Kuo A."/>
            <person name="Nagy L.G."/>
            <person name="Floudas D."/>
            <person name="Copeland A."/>
            <person name="Barry K.W."/>
            <person name="Cichocki N."/>
            <person name="Veneault-Fourrey C."/>
            <person name="LaButti K."/>
            <person name="Lindquist E.A."/>
            <person name="Lipzen A."/>
            <person name="Lundell T."/>
            <person name="Morin E."/>
            <person name="Murat C."/>
            <person name="Riley R."/>
            <person name="Ohm R."/>
            <person name="Sun H."/>
            <person name="Tunlid A."/>
            <person name="Henrissat B."/>
            <person name="Grigoriev I.V."/>
            <person name="Hibbett D.S."/>
            <person name="Martin F."/>
        </authorList>
    </citation>
    <scope>NUCLEOTIDE SEQUENCE [LARGE SCALE GENOMIC DNA]</scope>
    <source>
        <strain evidence="2">LaAM-08-1</strain>
    </source>
</reference>
<dbReference type="EMBL" id="KN838537">
    <property type="protein sequence ID" value="KIK09753.1"/>
    <property type="molecule type" value="Genomic_DNA"/>
</dbReference>
<proteinExistence type="predicted"/>
<dbReference type="AlphaFoldDB" id="A0A0C9YNZ0"/>
<protein>
    <submittedName>
        <fullName evidence="1">Uncharacterized protein</fullName>
    </submittedName>
</protein>
<name>A0A0C9YNZ0_9AGAR</name>
<sequence length="54" mass="6025">MFYLRRVAETNGFWIVSCAPQLPRKMTKAADDRGAQTPRVLGTASRRNLAAVEC</sequence>
<dbReference type="HOGENOM" id="CLU_3050657_0_0_1"/>
<keyword evidence="2" id="KW-1185">Reference proteome</keyword>
<evidence type="ECO:0000313" key="1">
    <source>
        <dbReference type="EMBL" id="KIK09753.1"/>
    </source>
</evidence>